<feature type="region of interest" description="Disordered" evidence="5">
    <location>
        <begin position="1503"/>
        <end position="1530"/>
    </location>
</feature>
<evidence type="ECO:0000256" key="5">
    <source>
        <dbReference type="SAM" id="MobiDB-lite"/>
    </source>
</evidence>
<evidence type="ECO:0000256" key="1">
    <source>
        <dbReference type="ARBA" id="ARBA00022723"/>
    </source>
</evidence>
<dbReference type="InterPro" id="IPR001841">
    <property type="entry name" value="Znf_RING"/>
</dbReference>
<dbReference type="CDD" id="cd19756">
    <property type="entry name" value="Bbox2"/>
    <property type="match status" value="1"/>
</dbReference>
<dbReference type="PROSITE" id="PS00518">
    <property type="entry name" value="ZF_RING_1"/>
    <property type="match status" value="1"/>
</dbReference>
<dbReference type="InterPro" id="IPR035437">
    <property type="entry name" value="SNase_OB-fold_sf"/>
</dbReference>
<evidence type="ECO:0000259" key="8">
    <source>
        <dbReference type="PROSITE" id="PS50304"/>
    </source>
</evidence>
<feature type="domain" description="Tudor" evidence="8">
    <location>
        <begin position="794"/>
        <end position="851"/>
    </location>
</feature>
<dbReference type="Proteomes" id="UP001652628">
    <property type="component" value="Chromosome 3"/>
</dbReference>
<keyword evidence="2 4" id="KW-0863">Zinc-finger</keyword>
<feature type="domain" description="Tudor" evidence="8">
    <location>
        <begin position="1712"/>
        <end position="1776"/>
    </location>
</feature>
<dbReference type="Gene3D" id="4.10.830.40">
    <property type="match status" value="1"/>
</dbReference>
<reference evidence="10" key="1">
    <citation type="submission" date="2025-08" db="UniProtKB">
        <authorList>
            <consortium name="RefSeq"/>
        </authorList>
    </citation>
    <scope>IDENTIFICATION</scope>
</reference>
<dbReference type="GO" id="GO:0005737">
    <property type="term" value="C:cytoplasm"/>
    <property type="evidence" value="ECO:0007669"/>
    <property type="project" value="UniProtKB-ARBA"/>
</dbReference>
<dbReference type="InterPro" id="IPR013083">
    <property type="entry name" value="Znf_RING/FYVE/PHD"/>
</dbReference>
<keyword evidence="1" id="KW-0479">Metal-binding</keyword>
<dbReference type="SUPFAM" id="SSF57845">
    <property type="entry name" value="B-box zinc-binding domain"/>
    <property type="match status" value="1"/>
</dbReference>
<evidence type="ECO:0000256" key="2">
    <source>
        <dbReference type="ARBA" id="ARBA00022771"/>
    </source>
</evidence>
<dbReference type="SUPFAM" id="SSF63748">
    <property type="entry name" value="Tudor/PWWP/MBT"/>
    <property type="match status" value="5"/>
</dbReference>
<evidence type="ECO:0000256" key="3">
    <source>
        <dbReference type="ARBA" id="ARBA00022833"/>
    </source>
</evidence>
<organism evidence="9 10">
    <name type="scientific">Drosophila suzukii</name>
    <name type="common">Spotted-wing drosophila fruit fly</name>
    <dbReference type="NCBI Taxonomy" id="28584"/>
    <lineage>
        <taxon>Eukaryota</taxon>
        <taxon>Metazoa</taxon>
        <taxon>Ecdysozoa</taxon>
        <taxon>Arthropoda</taxon>
        <taxon>Hexapoda</taxon>
        <taxon>Insecta</taxon>
        <taxon>Pterygota</taxon>
        <taxon>Neoptera</taxon>
        <taxon>Endopterygota</taxon>
        <taxon>Diptera</taxon>
        <taxon>Brachycera</taxon>
        <taxon>Muscomorpha</taxon>
        <taxon>Ephydroidea</taxon>
        <taxon>Drosophilidae</taxon>
        <taxon>Drosophila</taxon>
        <taxon>Sophophora</taxon>
    </lineage>
</organism>
<proteinExistence type="predicted"/>
<evidence type="ECO:0000256" key="4">
    <source>
        <dbReference type="PROSITE-ProRule" id="PRU00024"/>
    </source>
</evidence>
<dbReference type="Pfam" id="PF00567">
    <property type="entry name" value="TUDOR"/>
    <property type="match status" value="5"/>
</dbReference>
<dbReference type="SMART" id="SM00184">
    <property type="entry name" value="RING"/>
    <property type="match status" value="1"/>
</dbReference>
<dbReference type="Gene3D" id="2.30.30.140">
    <property type="match status" value="5"/>
</dbReference>
<dbReference type="PANTHER" id="PTHR16442">
    <property type="entry name" value="RING FINGER PROTEIN 17"/>
    <property type="match status" value="1"/>
</dbReference>
<gene>
    <name evidence="10" type="primary">qin</name>
</gene>
<dbReference type="PROSITE" id="PS50119">
    <property type="entry name" value="ZF_BBOX"/>
    <property type="match status" value="1"/>
</dbReference>
<dbReference type="GeneID" id="108015976"/>
<dbReference type="InterPro" id="IPR002999">
    <property type="entry name" value="Tudor"/>
</dbReference>
<dbReference type="InterPro" id="IPR000315">
    <property type="entry name" value="Znf_B-box"/>
</dbReference>
<feature type="compositionally biased region" description="Polar residues" evidence="5">
    <location>
        <begin position="447"/>
        <end position="462"/>
    </location>
</feature>
<feature type="domain" description="RING-type" evidence="6">
    <location>
        <begin position="29"/>
        <end position="75"/>
    </location>
</feature>
<dbReference type="Gene3D" id="2.40.50.90">
    <property type="match status" value="4"/>
</dbReference>
<dbReference type="Gene3D" id="3.30.40.10">
    <property type="entry name" value="Zinc/RING finger domain, C3HC4 (zinc finger)"/>
    <property type="match status" value="1"/>
</dbReference>
<evidence type="ECO:0000259" key="6">
    <source>
        <dbReference type="PROSITE" id="PS50089"/>
    </source>
</evidence>
<feature type="domain" description="Tudor" evidence="8">
    <location>
        <begin position="1336"/>
        <end position="1396"/>
    </location>
</feature>
<feature type="region of interest" description="Disordered" evidence="5">
    <location>
        <begin position="1574"/>
        <end position="1611"/>
    </location>
</feature>
<dbReference type="PROSITE" id="PS50304">
    <property type="entry name" value="TUDOR"/>
    <property type="match status" value="3"/>
</dbReference>
<dbReference type="SUPFAM" id="SSF57850">
    <property type="entry name" value="RING/U-box"/>
    <property type="match status" value="1"/>
</dbReference>
<sequence>MIADDSGVKHFDRKFVASNLQNLLRCPKCSKCYTYSYNKNEGDESYRPFLLPCGHNLCESCVWSNHQDLKCAVCQTPASPTIKSKDPAKKSSANVRDYYELNYHVLGETSSLSYFRRFASETTNKSLTLSSISEEVVQAIKCSECGNAIANGECRQCNASYCRRCFEAVHNHSRVLKSHVFQITQESQSRKGLRVGNQFFTLPTKNECHQHRMLKNMYCLNCKRTNCPACISILHRGHRTKSLLDVNQRYASEIPTSLNSLNSALLNIQNGQEVVRAAKKKLSDYASETLASISKRFCHLHGLLQVAELQVIEKLRESSLPPQLELNEAMGTLSGYETVIKRLKHWLQSGSEGNMGVPDDVSLRWLIELIGDHIEKIPTTVQVSKIEANPYRVTSSRFLDMSNIFKCEFVDPKIKVNFKTDFEMSRSLSLSTKEDLTFSKSSSNGFENILQPNVMSTQNSRPKSMSQKQKKRTKKAQKAKSSLNSTTATTDEFPARESDFVQSFSALDITKPNCTQTSKAEDKGDWFKTDALVKVRSVNSPEDFYVQGIHAAQRLRVELDTFAQTLSESRSTPPTIVVGQHYITYHKEQDRFDRAMVSQKLSTRDTFKVFLPDIGLYMEVHSSNFREVPERLAHLPYSAVHCSLRELMPNHGGSEWDTRASAFLKQIVQNNPVHVIVKKALSHELHEVDLITSNYNTDISVRDSFLYSGLARSRCGRAPAIGHQWLQPAPTMLRLPRMTFQFGDVLMIQMLHVEDPQEFYVMRHDLEAKRCFLQSSLQGSMDRINISQLQNIFLGRLHLGCVLQSDGQWKRASIEQILPDGYVLVRLVDDGPSQKVFWDQLFVLPQNFWDQEFAIKCCLADVETRAELAYMWTPEATAFFKQLTSNPKLHMEVIRSTADVVYVALNFIRSGSETTSVGVQLVAQGYCTSSGESSKMINPPESNRSIRLDAETRRFLALQKGQPVELAPYQKADKTERNKRVNVIVLHVRQPDEFYVTLPHFQPAIDHLQMAVQEAAAVMCQDMIPRTNWQVGEMCYVRVKSKFDSEVLWHRGVVTKVIPPRSNSESVRYQVQLRDLGELVENVCSTCMTNIDEANMRISNSAKRCHLHGVRSIGDGWSEDAIEFFMDQLQAYDEIYVTGNGHTDNSLSVVLWGSHTLVSGPFSPARTKYVNINKTLLMAGMAEKDLNSDNEDQQSVLENMSARSTGTAKSIDIKAWQSYMDKIDKIDKAKNIDPSELPRVKPGFEHNEDMPPLELLEDLGKAKPTIGQTSPPAGWTTPRKCEKTIFTAIATNVSYECCIYLTLANDKPFLEHMRNLLVRKYKPLMNKQQERSTSYTYEVGQPVLVTYHMDNLIYRGIVQRLRNNHEEYTVYYVDYGNMEQVKADEMLPYAPFPELNAMCFLVTIDGVRSKQGKYSIKEMDTVHQAVVMKLSSVRIVDAKGEGSKKIPTCQIKVGNLDIGAMMILSGISVPTENSKSKQKSLFIPSQKALEEFKVFDELENLASGEGELSDDEVGKTQRKGETISPPPSKKKYMVNSKEVEAFECDQDFDCQQAAEEMYLNNSFFLPDFDKYAGESGNESGLDGSDDEMLSNSTESKEMEMDEKSEESQMEPLNSLAATQLKRRIELRQKEMKDNVSFSPMDTSTVRSYYDASGSFKTLNLPNGVKQFQCTVDSVLSATELQIAPCLTEFTKYDISLVQETSALIKDAEPLKKPSLGDLCLARYSKDKQWYRAIIKEIPPFTPPNTPQATVFYIDFHDTEKVSYNHLKVMPNQLFMFPLRSFRVKLHGVKKNKNFGEKSVRQALQACLCKYPLVYARVHYPLNYHSNKNDRSDSESDLIEVELFENRHKKKLVYQSLCENWMFLKKT</sequence>
<dbReference type="RefSeq" id="XP_036677895.3">
    <property type="nucleotide sequence ID" value="XM_036822000.3"/>
</dbReference>
<feature type="domain" description="B box-type" evidence="7">
    <location>
        <begin position="137"/>
        <end position="183"/>
    </location>
</feature>
<feature type="region of interest" description="Disordered" evidence="5">
    <location>
        <begin position="447"/>
        <end position="491"/>
    </location>
</feature>
<dbReference type="GO" id="GO:0008270">
    <property type="term" value="F:zinc ion binding"/>
    <property type="evidence" value="ECO:0007669"/>
    <property type="project" value="UniProtKB-KW"/>
</dbReference>
<evidence type="ECO:0000313" key="10">
    <source>
        <dbReference type="RefSeq" id="XP_036677895.3"/>
    </source>
</evidence>
<keyword evidence="3" id="KW-0862">Zinc</keyword>
<keyword evidence="9" id="KW-1185">Reference proteome</keyword>
<dbReference type="PROSITE" id="PS50089">
    <property type="entry name" value="ZF_RING_2"/>
    <property type="match status" value="1"/>
</dbReference>
<dbReference type="PANTHER" id="PTHR16442:SF1">
    <property type="entry name" value="RING FINGER PROTEIN 17"/>
    <property type="match status" value="1"/>
</dbReference>
<evidence type="ECO:0000259" key="7">
    <source>
        <dbReference type="PROSITE" id="PS50119"/>
    </source>
</evidence>
<dbReference type="CDD" id="cd19757">
    <property type="entry name" value="Bbox1"/>
    <property type="match status" value="1"/>
</dbReference>
<feature type="compositionally biased region" description="Basic and acidic residues" evidence="5">
    <location>
        <begin position="1512"/>
        <end position="1521"/>
    </location>
</feature>
<feature type="compositionally biased region" description="Basic residues" evidence="5">
    <location>
        <begin position="468"/>
        <end position="478"/>
    </location>
</feature>
<evidence type="ECO:0000313" key="9">
    <source>
        <dbReference type="Proteomes" id="UP001652628"/>
    </source>
</evidence>
<dbReference type="SMART" id="SM00333">
    <property type="entry name" value="TUDOR"/>
    <property type="match status" value="4"/>
</dbReference>
<dbReference type="CDD" id="cd20379">
    <property type="entry name" value="Tudor_dTUD-like"/>
    <property type="match status" value="3"/>
</dbReference>
<protein>
    <submittedName>
        <fullName evidence="10">Uncharacterized protein qin</fullName>
    </submittedName>
</protein>
<dbReference type="Gene3D" id="3.30.160.60">
    <property type="entry name" value="Classic Zinc Finger"/>
    <property type="match status" value="1"/>
</dbReference>
<feature type="compositionally biased region" description="Acidic residues" evidence="5">
    <location>
        <begin position="1599"/>
        <end position="1608"/>
    </location>
</feature>
<dbReference type="InterPro" id="IPR017907">
    <property type="entry name" value="Znf_RING_CS"/>
</dbReference>
<accession>A0AB40AFA1</accession>
<name>A0AB40AFA1_DROSZ</name>
<dbReference type="SMART" id="SM00336">
    <property type="entry name" value="BBOX"/>
    <property type="match status" value="2"/>
</dbReference>